<dbReference type="PROSITE" id="PS50893">
    <property type="entry name" value="ABC_TRANSPORTER_2"/>
    <property type="match status" value="1"/>
</dbReference>
<feature type="domain" description="ABC transporter" evidence="9">
    <location>
        <begin position="340"/>
        <end position="575"/>
    </location>
</feature>
<evidence type="ECO:0000256" key="1">
    <source>
        <dbReference type="ARBA" id="ARBA00004651"/>
    </source>
</evidence>
<dbReference type="PANTHER" id="PTHR43394:SF1">
    <property type="entry name" value="ATP-BINDING CASSETTE SUB-FAMILY B MEMBER 10, MITOCHONDRIAL"/>
    <property type="match status" value="1"/>
</dbReference>
<name>A0ABZ2UYQ2_9CYAN</name>
<feature type="domain" description="ABC transmembrane type-1" evidence="10">
    <location>
        <begin position="22"/>
        <end position="304"/>
    </location>
</feature>
<dbReference type="InterPro" id="IPR039421">
    <property type="entry name" value="Type_1_exporter"/>
</dbReference>
<dbReference type="SUPFAM" id="SSF52540">
    <property type="entry name" value="P-loop containing nucleoside triphosphate hydrolases"/>
    <property type="match status" value="1"/>
</dbReference>
<keyword evidence="12" id="KW-1185">Reference proteome</keyword>
<evidence type="ECO:0000256" key="8">
    <source>
        <dbReference type="SAM" id="Phobius"/>
    </source>
</evidence>
<feature type="transmembrane region" description="Helical" evidence="8">
    <location>
        <begin position="132"/>
        <end position="155"/>
    </location>
</feature>
<protein>
    <submittedName>
        <fullName evidence="11">ABC transporter ATP-binding protein</fullName>
    </submittedName>
</protein>
<keyword evidence="2 8" id="KW-0812">Transmembrane</keyword>
<organism evidence="11 12">
    <name type="scientific">Okeanomitos corallinicola TIOX110</name>
    <dbReference type="NCBI Taxonomy" id="3133117"/>
    <lineage>
        <taxon>Bacteria</taxon>
        <taxon>Bacillati</taxon>
        <taxon>Cyanobacteriota</taxon>
        <taxon>Cyanophyceae</taxon>
        <taxon>Nostocales</taxon>
        <taxon>Aphanizomenonaceae</taxon>
        <taxon>Okeanomitos</taxon>
    </lineage>
</organism>
<dbReference type="Pfam" id="PF00005">
    <property type="entry name" value="ABC_tran"/>
    <property type="match status" value="1"/>
</dbReference>
<dbReference type="EMBL" id="CP150886">
    <property type="protein sequence ID" value="WZB90035.1"/>
    <property type="molecule type" value="Genomic_DNA"/>
</dbReference>
<dbReference type="InterPro" id="IPR036640">
    <property type="entry name" value="ABC1_TM_sf"/>
</dbReference>
<gene>
    <name evidence="11" type="ORF">WJM97_10225</name>
</gene>
<evidence type="ECO:0000313" key="11">
    <source>
        <dbReference type="EMBL" id="WZB90035.1"/>
    </source>
</evidence>
<keyword evidence="4 11" id="KW-0067">ATP-binding</keyword>
<sequence length="583" mass="64160">MAQSRRLAKLGSYLRPHWQETALGIIALLSVNGLGVYIPLLIRSGVDTLSTTFSLDQVLRYVIIIISLSSAMWMMRMASRIWIFGVGRQVEFELKQRIFQHLLKLEPAYFASNTPGDLISRATSDVENVRRLVGFAVLSLANTFFAYTLTLPVMLSISADLTLASLAVYPFMFLLVHLFSNRLRQQQAAVQEQLSDMSQLIQEDISGISLIKIYAQEENERRAFQKKNQALLTANLTLAQTRNTLFPLIGGLANISSLIIIWLGTMRISAGTLAVGDFLALLIYVERLVFPTALLGFTITAYQRGEVSIDRLESIFSVTPKIQDPHDAINLPISTVKGEITAKNLCYTYPGANTPALDNLNFSISPGEVVAIVGAIGSGKSTLANALPRLLDIAPGQLFLDGLDITKIVLNDLRGAIAYVPQDSFLFSTTIKNNIRYGDPVSDQENVETAARLAQIESEVDNFPQKYETIVGERGITLSGGQRQRTALARAMLIDAPVLILDDALSSVDNQTATQILNNLSGGTQQKTVLFITHQLSAAATADKIIVLNQGKIVQIGKHTELIEQQGLYRKLWSQHQVEELLS</sequence>
<feature type="transmembrane region" description="Helical" evidence="8">
    <location>
        <begin position="245"/>
        <end position="266"/>
    </location>
</feature>
<dbReference type="Gene3D" id="3.40.50.300">
    <property type="entry name" value="P-loop containing nucleotide triphosphate hydrolases"/>
    <property type="match status" value="1"/>
</dbReference>
<dbReference type="Gene3D" id="1.20.1560.10">
    <property type="entry name" value="ABC transporter type 1, transmembrane domain"/>
    <property type="match status" value="1"/>
</dbReference>
<dbReference type="PROSITE" id="PS50929">
    <property type="entry name" value="ABC_TM1F"/>
    <property type="match status" value="1"/>
</dbReference>
<dbReference type="Proteomes" id="UP001483337">
    <property type="component" value="Chromosome"/>
</dbReference>
<evidence type="ECO:0000256" key="3">
    <source>
        <dbReference type="ARBA" id="ARBA00022741"/>
    </source>
</evidence>
<feature type="transmembrane region" description="Helical" evidence="8">
    <location>
        <begin position="21"/>
        <end position="38"/>
    </location>
</feature>
<dbReference type="InterPro" id="IPR011527">
    <property type="entry name" value="ABC1_TM_dom"/>
</dbReference>
<evidence type="ECO:0000313" key="12">
    <source>
        <dbReference type="Proteomes" id="UP001483337"/>
    </source>
</evidence>
<keyword evidence="3" id="KW-0547">Nucleotide-binding</keyword>
<keyword evidence="7" id="KW-0175">Coiled coil</keyword>
<dbReference type="Pfam" id="PF00664">
    <property type="entry name" value="ABC_membrane"/>
    <property type="match status" value="1"/>
</dbReference>
<feature type="transmembrane region" description="Helical" evidence="8">
    <location>
        <begin position="161"/>
        <end position="179"/>
    </location>
</feature>
<dbReference type="CDD" id="cd18541">
    <property type="entry name" value="ABC_6TM_TmrB_like"/>
    <property type="match status" value="1"/>
</dbReference>
<comment type="subcellular location">
    <subcellularLocation>
        <location evidence="1">Cell membrane</location>
        <topology evidence="1">Multi-pass membrane protein</topology>
    </subcellularLocation>
</comment>
<evidence type="ECO:0000256" key="2">
    <source>
        <dbReference type="ARBA" id="ARBA00022692"/>
    </source>
</evidence>
<dbReference type="InterPro" id="IPR003593">
    <property type="entry name" value="AAA+_ATPase"/>
</dbReference>
<reference evidence="11 12" key="1">
    <citation type="submission" date="2024-04" db="EMBL/GenBank/DDBJ databases">
        <title>Okeanomitos corallinicola gen. &amp; sp. nov. (Nostocales, Cyanobacteria), a new toxic marine heterocyst-forming cyanobacterium from a coral reef.</title>
        <authorList>
            <person name="Li H."/>
            <person name="Li R."/>
            <person name="Kang J."/>
            <person name="Hii K.S."/>
            <person name="Mohamed H.F."/>
            <person name="Xu X."/>
            <person name="Luo Z."/>
        </authorList>
    </citation>
    <scope>NUCLEOTIDE SEQUENCE [LARGE SCALE GENOMIC DNA]</scope>
    <source>
        <strain evidence="11 12">TIOX110</strain>
    </source>
</reference>
<dbReference type="GO" id="GO:0005524">
    <property type="term" value="F:ATP binding"/>
    <property type="evidence" value="ECO:0007669"/>
    <property type="project" value="UniProtKB-KW"/>
</dbReference>
<evidence type="ECO:0000259" key="9">
    <source>
        <dbReference type="PROSITE" id="PS50893"/>
    </source>
</evidence>
<dbReference type="RefSeq" id="WP_353932930.1">
    <property type="nucleotide sequence ID" value="NZ_CP150886.1"/>
</dbReference>
<accession>A0ABZ2UYQ2</accession>
<evidence type="ECO:0000256" key="7">
    <source>
        <dbReference type="SAM" id="Coils"/>
    </source>
</evidence>
<evidence type="ECO:0000256" key="5">
    <source>
        <dbReference type="ARBA" id="ARBA00022989"/>
    </source>
</evidence>
<dbReference type="SUPFAM" id="SSF90123">
    <property type="entry name" value="ABC transporter transmembrane region"/>
    <property type="match status" value="1"/>
</dbReference>
<dbReference type="InterPro" id="IPR027417">
    <property type="entry name" value="P-loop_NTPase"/>
</dbReference>
<feature type="transmembrane region" description="Helical" evidence="8">
    <location>
        <begin position="58"/>
        <end position="75"/>
    </location>
</feature>
<keyword evidence="6 8" id="KW-0472">Membrane</keyword>
<dbReference type="InterPro" id="IPR003439">
    <property type="entry name" value="ABC_transporter-like_ATP-bd"/>
</dbReference>
<evidence type="ECO:0000259" key="10">
    <source>
        <dbReference type="PROSITE" id="PS50929"/>
    </source>
</evidence>
<evidence type="ECO:0000256" key="4">
    <source>
        <dbReference type="ARBA" id="ARBA00022840"/>
    </source>
</evidence>
<dbReference type="PANTHER" id="PTHR43394">
    <property type="entry name" value="ATP-DEPENDENT PERMEASE MDL1, MITOCHONDRIAL"/>
    <property type="match status" value="1"/>
</dbReference>
<dbReference type="SMART" id="SM00382">
    <property type="entry name" value="AAA"/>
    <property type="match status" value="1"/>
</dbReference>
<evidence type="ECO:0000256" key="6">
    <source>
        <dbReference type="ARBA" id="ARBA00023136"/>
    </source>
</evidence>
<feature type="coiled-coil region" evidence="7">
    <location>
        <begin position="183"/>
        <end position="234"/>
    </location>
</feature>
<keyword evidence="5 8" id="KW-1133">Transmembrane helix</keyword>
<proteinExistence type="predicted"/>